<comment type="caution">
    <text evidence="2">The sequence shown here is derived from an EMBL/GenBank/DDBJ whole genome shotgun (WGS) entry which is preliminary data.</text>
</comment>
<feature type="region of interest" description="Disordered" evidence="1">
    <location>
        <begin position="59"/>
        <end position="105"/>
    </location>
</feature>
<protein>
    <submittedName>
        <fullName evidence="2">Uncharacterized protein</fullName>
    </submittedName>
</protein>
<dbReference type="RefSeq" id="WP_150944529.1">
    <property type="nucleotide sequence ID" value="NZ_VZRB01000002.1"/>
</dbReference>
<keyword evidence="3" id="KW-1185">Reference proteome</keyword>
<evidence type="ECO:0000256" key="1">
    <source>
        <dbReference type="SAM" id="MobiDB-lite"/>
    </source>
</evidence>
<organism evidence="2 3">
    <name type="scientific">Streptomyces luteolifulvus</name>
    <dbReference type="NCBI Taxonomy" id="2615112"/>
    <lineage>
        <taxon>Bacteria</taxon>
        <taxon>Bacillati</taxon>
        <taxon>Actinomycetota</taxon>
        <taxon>Actinomycetes</taxon>
        <taxon>Kitasatosporales</taxon>
        <taxon>Streptomycetaceae</taxon>
        <taxon>Streptomyces</taxon>
    </lineage>
</organism>
<reference evidence="2 3" key="1">
    <citation type="submission" date="2019-09" db="EMBL/GenBank/DDBJ databases">
        <title>Screening of Novel Bioactive Compounds from Soil-Associated.</title>
        <authorList>
            <person name="Zhao S."/>
        </authorList>
    </citation>
    <scope>NUCLEOTIDE SEQUENCE [LARGE SCALE GENOMIC DNA]</scope>
    <source>
        <strain evidence="2 3">HIT-DPA4</strain>
    </source>
</reference>
<dbReference type="EMBL" id="VZRB01000002">
    <property type="protein sequence ID" value="KAB1150011.1"/>
    <property type="molecule type" value="Genomic_DNA"/>
</dbReference>
<name>A0A6H9V7C1_9ACTN</name>
<sequence length="247" mass="27138">MFIQREGFSDRDRWWFFRLAARACWAYLEAMGTDRPVRATLLRPRTLSEAVAAPSSGAARAQVNGAAPAQAPGAVRPADRAAEGPADRPAERPADRPEEASAAPAHDPTLVLLEEIWSTFERPSEQLARMRANGVRGEAVESVKTRALSFRTDLRREWSTPEAARSRVTQVVGLLRTVADRATDLRGGLQRMWAGQAPTREVDQSRLKLADALDELLTAVRDASMAVRRALEDDPGAAGRRAFDDRA</sequence>
<accession>A0A6H9V7C1</accession>
<gene>
    <name evidence="2" type="ORF">F7R91_04125</name>
</gene>
<evidence type="ECO:0000313" key="2">
    <source>
        <dbReference type="EMBL" id="KAB1150011.1"/>
    </source>
</evidence>
<proteinExistence type="predicted"/>
<feature type="compositionally biased region" description="Basic and acidic residues" evidence="1">
    <location>
        <begin position="77"/>
        <end position="99"/>
    </location>
</feature>
<evidence type="ECO:0000313" key="3">
    <source>
        <dbReference type="Proteomes" id="UP000442707"/>
    </source>
</evidence>
<dbReference type="AlphaFoldDB" id="A0A6H9V7C1"/>
<dbReference type="Proteomes" id="UP000442707">
    <property type="component" value="Unassembled WGS sequence"/>
</dbReference>